<proteinExistence type="predicted"/>
<dbReference type="GO" id="GO:0008777">
    <property type="term" value="F:acetylornithine deacetylase activity"/>
    <property type="evidence" value="ECO:0007669"/>
    <property type="project" value="TreeGrafter"/>
</dbReference>
<dbReference type="PROSITE" id="PS00758">
    <property type="entry name" value="ARGE_DAPE_CPG2_1"/>
    <property type="match status" value="1"/>
</dbReference>
<dbReference type="AlphaFoldDB" id="A0A087CMA5"/>
<protein>
    <submittedName>
        <fullName evidence="6">M20 family peptidase PepV</fullName>
    </submittedName>
</protein>
<accession>A0A087CMA5</accession>
<organism evidence="6 7">
    <name type="scientific">Bifidobacterium reuteri DSM 23975</name>
    <dbReference type="NCBI Taxonomy" id="1437610"/>
    <lineage>
        <taxon>Bacteria</taxon>
        <taxon>Bacillati</taxon>
        <taxon>Actinomycetota</taxon>
        <taxon>Actinomycetes</taxon>
        <taxon>Bifidobacteriales</taxon>
        <taxon>Bifidobacteriaceae</taxon>
        <taxon>Bifidobacterium</taxon>
    </lineage>
</organism>
<dbReference type="InterPro" id="IPR002933">
    <property type="entry name" value="Peptidase_M20"/>
</dbReference>
<keyword evidence="2" id="KW-0479">Metal-binding</keyword>
<evidence type="ECO:0000256" key="5">
    <source>
        <dbReference type="SAM" id="MobiDB-lite"/>
    </source>
</evidence>
<dbReference type="STRING" id="1437610.BREU_1174"/>
<evidence type="ECO:0000256" key="4">
    <source>
        <dbReference type="ARBA" id="ARBA00022833"/>
    </source>
</evidence>
<dbReference type="Pfam" id="PF01546">
    <property type="entry name" value="Peptidase_M20"/>
    <property type="match status" value="1"/>
</dbReference>
<dbReference type="PANTHER" id="PTHR43808">
    <property type="entry name" value="ACETYLORNITHINE DEACETYLASE"/>
    <property type="match status" value="1"/>
</dbReference>
<dbReference type="InterPro" id="IPR050072">
    <property type="entry name" value="Peptidase_M20A"/>
</dbReference>
<dbReference type="GO" id="GO:0046872">
    <property type="term" value="F:metal ion binding"/>
    <property type="evidence" value="ECO:0007669"/>
    <property type="project" value="UniProtKB-KW"/>
</dbReference>
<dbReference type="Proteomes" id="UP000028984">
    <property type="component" value="Unassembled WGS sequence"/>
</dbReference>
<keyword evidence="3" id="KW-0378">Hydrolase</keyword>
<keyword evidence="4" id="KW-0862">Zinc</keyword>
<dbReference type="GO" id="GO:0006526">
    <property type="term" value="P:L-arginine biosynthetic process"/>
    <property type="evidence" value="ECO:0007669"/>
    <property type="project" value="TreeGrafter"/>
</dbReference>
<dbReference type="RefSeq" id="WP_044089860.1">
    <property type="nucleotide sequence ID" value="NZ_JDUW01000015.1"/>
</dbReference>
<dbReference type="PANTHER" id="PTHR43808:SF31">
    <property type="entry name" value="N-ACETYL-L-CITRULLINE DEACETYLASE"/>
    <property type="match status" value="1"/>
</dbReference>
<name>A0A087CMA5_9BIFI</name>
<dbReference type="SUPFAM" id="SSF53187">
    <property type="entry name" value="Zn-dependent exopeptidases"/>
    <property type="match status" value="1"/>
</dbReference>
<reference evidence="6 7" key="1">
    <citation type="submission" date="2014-03" db="EMBL/GenBank/DDBJ databases">
        <title>Genomics of Bifidobacteria.</title>
        <authorList>
            <person name="Ventura M."/>
            <person name="Milani C."/>
            <person name="Lugli G.A."/>
        </authorList>
    </citation>
    <scope>NUCLEOTIDE SEQUENCE [LARGE SCALE GENOMIC DNA]</scope>
    <source>
        <strain evidence="6 7">DSM 23975</strain>
    </source>
</reference>
<comment type="caution">
    <text evidence="6">The sequence shown here is derived from an EMBL/GenBank/DDBJ whole genome shotgun (WGS) entry which is preliminary data.</text>
</comment>
<sequence>MSAVGLAAMTEMTKTVRSEDHGAHLSADERALMAKADVWLDAHAEEFEETLSRWVAVPSICDDRYAGIAGAAIAAGDAGGEAECPSASTPLGPAVAQMFDTAAADMRAMGLQPSDHAGYALSAAVEDGESRADLPVGGDDEIALISHLDVVPAGDGWTRAPFRLTREGEFVFGRGVQDCKGPSLVNLFVLRMLRELHVPMRHRVRALMGGGEETCMNDLRGYLRHERAAKFSVVTDGPFPVNYGQKGILQMVLSMPAPGIWRHFTAGSAANAVPGEASILLSGFAAGQVEAALAAAPACYRNVIRWELSAADDSGYNGFDTAGKAPSVTLHAQGVAGHAAFQAGTVNAIMLLAGFLSESGLLSGADHAAELATARALFAIAKSTDGRGLRIACADESGPLTFNLGKVELDKVEPGLTKIEGGEDGAAQPEDAGQSQCPVGSPSRLLLHCDSRYPVSVNGTNLEAGLRAAVDAMPGVRVESLHDEPAYRIDPNSAACVTLSRAFNDFFDADKRPFTMGGGTHSRLLPQSVTFGADFWYMDDIARKVGRPGKPDGMSADEGGAHSADECVNLRNLLTAAKLYLLALTRLDRVL</sequence>
<dbReference type="Gene3D" id="3.40.630.10">
    <property type="entry name" value="Zn peptidases"/>
    <property type="match status" value="2"/>
</dbReference>
<dbReference type="OrthoDB" id="7055905at2"/>
<evidence type="ECO:0000256" key="1">
    <source>
        <dbReference type="ARBA" id="ARBA00001947"/>
    </source>
</evidence>
<evidence type="ECO:0000256" key="3">
    <source>
        <dbReference type="ARBA" id="ARBA00022801"/>
    </source>
</evidence>
<feature type="region of interest" description="Disordered" evidence="5">
    <location>
        <begin position="417"/>
        <end position="437"/>
    </location>
</feature>
<dbReference type="InterPro" id="IPR036264">
    <property type="entry name" value="Bact_exopeptidase_dim_dom"/>
</dbReference>
<dbReference type="EMBL" id="JGZK01000017">
    <property type="protein sequence ID" value="KFI84405.1"/>
    <property type="molecule type" value="Genomic_DNA"/>
</dbReference>
<evidence type="ECO:0000313" key="6">
    <source>
        <dbReference type="EMBL" id="KFI84405.1"/>
    </source>
</evidence>
<dbReference type="eggNOG" id="COG0624">
    <property type="taxonomic scope" value="Bacteria"/>
</dbReference>
<gene>
    <name evidence="6" type="ORF">BREU_1174</name>
</gene>
<dbReference type="SUPFAM" id="SSF55031">
    <property type="entry name" value="Bacterial exopeptidase dimerisation domain"/>
    <property type="match status" value="1"/>
</dbReference>
<dbReference type="InterPro" id="IPR001261">
    <property type="entry name" value="ArgE/DapE_CS"/>
</dbReference>
<comment type="cofactor">
    <cofactor evidence="1">
        <name>Zn(2+)</name>
        <dbReference type="ChEBI" id="CHEBI:29105"/>
    </cofactor>
</comment>
<evidence type="ECO:0000256" key="2">
    <source>
        <dbReference type="ARBA" id="ARBA00022723"/>
    </source>
</evidence>
<dbReference type="Gene3D" id="3.30.70.360">
    <property type="match status" value="1"/>
</dbReference>
<keyword evidence="7" id="KW-1185">Reference proteome</keyword>
<evidence type="ECO:0000313" key="7">
    <source>
        <dbReference type="Proteomes" id="UP000028984"/>
    </source>
</evidence>